<keyword evidence="1" id="KW-0732">Signal</keyword>
<dbReference type="Gene3D" id="2.40.160.20">
    <property type="match status" value="1"/>
</dbReference>
<sequence length="228" mass="25455">MKKIASIFSIILMTLGMANAQNFSADQNQPQEPQQNQPLTYNDYTPPTRQAIWSVDYQMGLTTGEARDFVSKYGTRGFSVSGEAFMTDKITLGGSIGWNGFYEKFPRRTYHIGEGSDITGVKSNSIYTLPIMVTGGYYFLPDAFIQPYAKLGVGVVYAETRTDIGYVYVADEEWRFGITPEVGVYVPFGIDSNVGLIAKAKWNVVFYNAHDISTLSYFNFNIGLGFTF</sequence>
<reference evidence="2" key="1">
    <citation type="submission" date="2023-07" db="EMBL/GenBank/DDBJ databases">
        <title>Genomic Encyclopedia of Type Strains, Phase IV (KMG-IV): sequencing the most valuable type-strain genomes for metagenomic binning, comparative biology and taxonomic classification.</title>
        <authorList>
            <person name="Goeker M."/>
        </authorList>
    </citation>
    <scope>NUCLEOTIDE SEQUENCE</scope>
    <source>
        <strain evidence="2">DSM 26174</strain>
    </source>
</reference>
<dbReference type="AlphaFoldDB" id="A0AAE4BUZ2"/>
<feature type="signal peptide" evidence="1">
    <location>
        <begin position="1"/>
        <end position="20"/>
    </location>
</feature>
<evidence type="ECO:0000256" key="1">
    <source>
        <dbReference type="SAM" id="SignalP"/>
    </source>
</evidence>
<evidence type="ECO:0000313" key="3">
    <source>
        <dbReference type="Proteomes" id="UP001185092"/>
    </source>
</evidence>
<dbReference type="EMBL" id="JAVDQD010000009">
    <property type="protein sequence ID" value="MDR6241555.1"/>
    <property type="molecule type" value="Genomic_DNA"/>
</dbReference>
<keyword evidence="3" id="KW-1185">Reference proteome</keyword>
<gene>
    <name evidence="2" type="ORF">HNQ88_004642</name>
</gene>
<proteinExistence type="predicted"/>
<feature type="chain" id="PRO_5042176836" evidence="1">
    <location>
        <begin position="21"/>
        <end position="228"/>
    </location>
</feature>
<dbReference type="RefSeq" id="WP_309942431.1">
    <property type="nucleotide sequence ID" value="NZ_AP025307.1"/>
</dbReference>
<dbReference type="InterPro" id="IPR011250">
    <property type="entry name" value="OMP/PagP_B-barrel"/>
</dbReference>
<comment type="caution">
    <text evidence="2">The sequence shown here is derived from an EMBL/GenBank/DDBJ whole genome shotgun (WGS) entry which is preliminary data.</text>
</comment>
<dbReference type="SUPFAM" id="SSF56925">
    <property type="entry name" value="OMPA-like"/>
    <property type="match status" value="1"/>
</dbReference>
<organism evidence="2 3">
    <name type="scientific">Aureibacter tunicatorum</name>
    <dbReference type="NCBI Taxonomy" id="866807"/>
    <lineage>
        <taxon>Bacteria</taxon>
        <taxon>Pseudomonadati</taxon>
        <taxon>Bacteroidota</taxon>
        <taxon>Cytophagia</taxon>
        <taxon>Cytophagales</taxon>
        <taxon>Persicobacteraceae</taxon>
        <taxon>Aureibacter</taxon>
    </lineage>
</organism>
<accession>A0AAE4BUZ2</accession>
<evidence type="ECO:0000313" key="2">
    <source>
        <dbReference type="EMBL" id="MDR6241555.1"/>
    </source>
</evidence>
<name>A0AAE4BUZ2_9BACT</name>
<dbReference type="Proteomes" id="UP001185092">
    <property type="component" value="Unassembled WGS sequence"/>
</dbReference>
<protein>
    <submittedName>
        <fullName evidence="2">Opacity protein-like surface antigen</fullName>
    </submittedName>
</protein>